<keyword evidence="5 7" id="KW-1133">Transmembrane helix</keyword>
<dbReference type="Gene3D" id="1.20.1540.10">
    <property type="entry name" value="Rhomboid-like"/>
    <property type="match status" value="1"/>
</dbReference>
<reference evidence="9 10" key="1">
    <citation type="submission" date="2017-08" db="EMBL/GenBank/DDBJ databases">
        <title>Whole Genome Sequence of Sphingobium hydrophobicum C1: Insights into Adaption to the Electronic-waste Contaminated Sediment.</title>
        <authorList>
            <person name="Song D."/>
            <person name="Chen X."/>
            <person name="Xu M."/>
        </authorList>
    </citation>
    <scope>NUCLEOTIDE SEQUENCE [LARGE SCALE GENOMIC DNA]</scope>
    <source>
        <strain evidence="9 10">C1</strain>
    </source>
</reference>
<dbReference type="Pfam" id="PF01694">
    <property type="entry name" value="Rhomboid"/>
    <property type="match status" value="1"/>
</dbReference>
<evidence type="ECO:0000259" key="8">
    <source>
        <dbReference type="Pfam" id="PF01694"/>
    </source>
</evidence>
<dbReference type="InterPro" id="IPR050925">
    <property type="entry name" value="Rhomboid_protease_S54"/>
</dbReference>
<evidence type="ECO:0000256" key="7">
    <source>
        <dbReference type="SAM" id="Phobius"/>
    </source>
</evidence>
<keyword evidence="6 7" id="KW-0472">Membrane</keyword>
<feature type="transmembrane region" description="Helical" evidence="7">
    <location>
        <begin position="114"/>
        <end position="133"/>
    </location>
</feature>
<feature type="domain" description="Peptidase S54 rhomboid" evidence="8">
    <location>
        <begin position="52"/>
        <end position="200"/>
    </location>
</feature>
<dbReference type="PANTHER" id="PTHR43731:SF14">
    <property type="entry name" value="PRESENILIN-ASSOCIATED RHOMBOID-LIKE PROTEIN, MITOCHONDRIAL"/>
    <property type="match status" value="1"/>
</dbReference>
<evidence type="ECO:0000313" key="9">
    <source>
        <dbReference type="EMBL" id="ASY45563.1"/>
    </source>
</evidence>
<keyword evidence="4" id="KW-0378">Hydrolase</keyword>
<dbReference type="AlphaFoldDB" id="A0A249MW20"/>
<dbReference type="GO" id="GO:0006508">
    <property type="term" value="P:proteolysis"/>
    <property type="evidence" value="ECO:0007669"/>
    <property type="project" value="UniProtKB-KW"/>
</dbReference>
<protein>
    <submittedName>
        <fullName evidence="9">Rhomboid family intramembrane serine protease</fullName>
    </submittedName>
</protein>
<feature type="transmembrane region" description="Helical" evidence="7">
    <location>
        <begin position="180"/>
        <end position="200"/>
    </location>
</feature>
<gene>
    <name evidence="9" type="ORF">CJD35_14845</name>
</gene>
<dbReference type="EMBL" id="CP022745">
    <property type="protein sequence ID" value="ASY45563.1"/>
    <property type="molecule type" value="Genomic_DNA"/>
</dbReference>
<feature type="transmembrane region" description="Helical" evidence="7">
    <location>
        <begin position="153"/>
        <end position="174"/>
    </location>
</feature>
<dbReference type="RefSeq" id="WP_017184680.1">
    <property type="nucleotide sequence ID" value="NZ_CP022745.1"/>
</dbReference>
<evidence type="ECO:0000256" key="6">
    <source>
        <dbReference type="ARBA" id="ARBA00023136"/>
    </source>
</evidence>
<dbReference type="Proteomes" id="UP000217141">
    <property type="component" value="Chromosome I"/>
</dbReference>
<evidence type="ECO:0000256" key="1">
    <source>
        <dbReference type="ARBA" id="ARBA00004141"/>
    </source>
</evidence>
<dbReference type="SUPFAM" id="SSF144091">
    <property type="entry name" value="Rhomboid-like"/>
    <property type="match status" value="1"/>
</dbReference>
<name>A0A249MW20_SPHXE</name>
<dbReference type="InterPro" id="IPR035952">
    <property type="entry name" value="Rhomboid-like_sf"/>
</dbReference>
<keyword evidence="9" id="KW-0645">Protease</keyword>
<evidence type="ECO:0000313" key="10">
    <source>
        <dbReference type="Proteomes" id="UP000217141"/>
    </source>
</evidence>
<dbReference type="InterPro" id="IPR022764">
    <property type="entry name" value="Peptidase_S54_rhomboid_dom"/>
</dbReference>
<comment type="subcellular location">
    <subcellularLocation>
        <location evidence="1">Membrane</location>
        <topology evidence="1">Multi-pass membrane protein</topology>
    </subcellularLocation>
</comment>
<keyword evidence="3 7" id="KW-0812">Transmembrane</keyword>
<evidence type="ECO:0000256" key="3">
    <source>
        <dbReference type="ARBA" id="ARBA00022692"/>
    </source>
</evidence>
<feature type="transmembrane region" description="Helical" evidence="7">
    <location>
        <begin position="49"/>
        <end position="76"/>
    </location>
</feature>
<dbReference type="KEGG" id="shyd:CJD35_14845"/>
<evidence type="ECO:0000256" key="2">
    <source>
        <dbReference type="ARBA" id="ARBA00009045"/>
    </source>
</evidence>
<feature type="transmembrane region" description="Helical" evidence="7">
    <location>
        <begin position="88"/>
        <end position="108"/>
    </location>
</feature>
<comment type="similarity">
    <text evidence="2">Belongs to the peptidase S54 family.</text>
</comment>
<sequence length="212" mass="22307">MTNGIAAITFVAFLLLDLTGRTDDAAIIGGFIPARIADPALLDGMAAVPAWLTPLSCTLIHAGWLHIGFNLLMLVFCGRQVEQVLGKGGTLCLYLTGAYGACAAQWAIDPGSTNPMVGASGAISAIMATYALLYSQQTVRSIGPISANIVRLLWLAAAWIGLQLMIGIATAGGMRQLGQIAIAAHIGGFLVGLVLTRPLLRWRFRKPPQPLN</sequence>
<dbReference type="GO" id="GO:0016020">
    <property type="term" value="C:membrane"/>
    <property type="evidence" value="ECO:0007669"/>
    <property type="project" value="UniProtKB-SubCell"/>
</dbReference>
<evidence type="ECO:0000256" key="4">
    <source>
        <dbReference type="ARBA" id="ARBA00022801"/>
    </source>
</evidence>
<organism evidence="9 10">
    <name type="scientific">Sphingobium xenophagum</name>
    <dbReference type="NCBI Taxonomy" id="121428"/>
    <lineage>
        <taxon>Bacteria</taxon>
        <taxon>Pseudomonadati</taxon>
        <taxon>Pseudomonadota</taxon>
        <taxon>Alphaproteobacteria</taxon>
        <taxon>Sphingomonadales</taxon>
        <taxon>Sphingomonadaceae</taxon>
        <taxon>Sphingobium</taxon>
    </lineage>
</organism>
<dbReference type="PANTHER" id="PTHR43731">
    <property type="entry name" value="RHOMBOID PROTEASE"/>
    <property type="match status" value="1"/>
</dbReference>
<proteinExistence type="inferred from homology"/>
<accession>A0A249MW20</accession>
<evidence type="ECO:0000256" key="5">
    <source>
        <dbReference type="ARBA" id="ARBA00022989"/>
    </source>
</evidence>
<dbReference type="GO" id="GO:0004252">
    <property type="term" value="F:serine-type endopeptidase activity"/>
    <property type="evidence" value="ECO:0007669"/>
    <property type="project" value="InterPro"/>
</dbReference>